<dbReference type="EMBL" id="CP020715">
    <property type="protein sequence ID" value="ARJ05676.1"/>
    <property type="molecule type" value="Genomic_DNA"/>
</dbReference>
<sequence>MSELSPLPGDPDRILGDGTRYREAAEAIARAAQQLRALSGDGFRSQAVDAIVETAAEAAESVTKAHTRYAEAAEALIEYAGPMRDAHDRAESVIAANPQTVDQLAWLQPQLDDARRTAETPGPDQAPAVALVTQLQAQVDQLHVQLAQAQEAWNAARDDMNRAAAVAAARIHRGNEADDLNDSFWDSLGDLFDIGRIIADIVSVILKIVSVILTVLSVVFAALSVVMPAFAAIAGMLFLYAKLVNVAIAILALLQFAMNGFHLLDLALAGLAVVAAYGGAALGSALGSAAKAAAAGASSVAGSTVSTALGELAQQAVSQAAGGLTDQVVDGILDLGGPGARGLYDSISGIGHDALQSAFGDDVTSFSNTVEGLGAKVGSDLAEGVEASGLGSVVRTASSAAGQVAAQAGLVTDAVYGVGSSVVDTVRNAFDSAQSSLDDAARSTFGSLFDGAMKDVATQIHHDLGSSVGGPDVGAKLGDAITGRLSDAIGGLPGGDAVAHAVGDSLGGVAQSAYDASQRPAMTATPVGAR</sequence>
<evidence type="ECO:0000313" key="2">
    <source>
        <dbReference type="Proteomes" id="UP000192775"/>
    </source>
</evidence>
<gene>
    <name evidence="1" type="ORF">B5808_10915</name>
</gene>
<dbReference type="Proteomes" id="UP000192775">
    <property type="component" value="Chromosome"/>
</dbReference>
<protein>
    <submittedName>
        <fullName evidence="1">Uncharacterized protein</fullName>
    </submittedName>
</protein>
<dbReference type="AlphaFoldDB" id="A0A1X9LKD8"/>
<evidence type="ECO:0000313" key="1">
    <source>
        <dbReference type="EMBL" id="ARJ05676.1"/>
    </source>
</evidence>
<keyword evidence="2" id="KW-1185">Reference proteome</keyword>
<organism evidence="1 2">
    <name type="scientific">Cnuibacter physcomitrellae</name>
    <dbReference type="NCBI Taxonomy" id="1619308"/>
    <lineage>
        <taxon>Bacteria</taxon>
        <taxon>Bacillati</taxon>
        <taxon>Actinomycetota</taxon>
        <taxon>Actinomycetes</taxon>
        <taxon>Micrococcales</taxon>
        <taxon>Microbacteriaceae</taxon>
        <taxon>Cnuibacter</taxon>
    </lineage>
</organism>
<reference evidence="1 2" key="1">
    <citation type="submission" date="2017-04" db="EMBL/GenBank/DDBJ databases">
        <authorList>
            <person name="Afonso C.L."/>
            <person name="Miller P.J."/>
            <person name="Scott M.A."/>
            <person name="Spackman E."/>
            <person name="Goraichik I."/>
            <person name="Dimitrov K.M."/>
            <person name="Suarez D.L."/>
            <person name="Swayne D.E."/>
        </authorList>
    </citation>
    <scope>NUCLEOTIDE SEQUENCE [LARGE SCALE GENOMIC DNA]</scope>
    <source>
        <strain evidence="2">XA(T)</strain>
    </source>
</reference>
<dbReference type="KEGG" id="cphy:B5808_10915"/>
<dbReference type="RefSeq" id="WP_085019814.1">
    <property type="nucleotide sequence ID" value="NZ_BMHD01000001.1"/>
</dbReference>
<proteinExistence type="predicted"/>
<name>A0A1X9LKD8_9MICO</name>
<accession>A0A1X9LKD8</accession>
<dbReference type="STRING" id="1619308.B5808_10915"/>